<proteinExistence type="predicted"/>
<dbReference type="RefSeq" id="WP_313868389.1">
    <property type="nucleotide sequence ID" value="NZ_CP132507.1"/>
</dbReference>
<dbReference type="Proteomes" id="UP001302257">
    <property type="component" value="Chromosome"/>
</dbReference>
<dbReference type="PANTHER" id="PTHR43737">
    <property type="entry name" value="BLL7424 PROTEIN"/>
    <property type="match status" value="1"/>
</dbReference>
<gene>
    <name evidence="1" type="ORF">RAN89_04165</name>
</gene>
<dbReference type="EMBL" id="CP132507">
    <property type="protein sequence ID" value="WNO05637.1"/>
    <property type="molecule type" value="Genomic_DNA"/>
</dbReference>
<dbReference type="Pfam" id="PF07394">
    <property type="entry name" value="DUF1501"/>
    <property type="match status" value="1"/>
</dbReference>
<name>A0ABZ0B1J7_9BURK</name>
<organism evidence="1 2">
    <name type="scientific">Rhodoferax mekongensis</name>
    <dbReference type="NCBI Taxonomy" id="3068341"/>
    <lineage>
        <taxon>Bacteria</taxon>
        <taxon>Pseudomonadati</taxon>
        <taxon>Pseudomonadota</taxon>
        <taxon>Betaproteobacteria</taxon>
        <taxon>Burkholderiales</taxon>
        <taxon>Comamonadaceae</taxon>
        <taxon>Rhodoferax</taxon>
    </lineage>
</organism>
<dbReference type="InterPro" id="IPR010869">
    <property type="entry name" value="DUF1501"/>
</dbReference>
<sequence length="506" mass="53615">MSPHDLTSPQRRAFLRRSGQLALTGTALPFALNLAAMGEAAAFNAPSNDYKALVCVFLFGGNDYANTLIPYDDTNYNLYSAIRGGGTGQTAGGIALAKSALAGTLLSPLAAPTDSQGQTGRQFALNPAMTGLANLFNVERKMAVQLNVGPLVKPLTRAQYNDPNRALYPRPPQLFSHNDQQSIWQSSSPEGSTVGWGGNMGDLVLGNSLNTSSVFTCMSVSGNAVFLSGDTALQYQVSTSGAIKIKPATNTTVYGHASVATAINNLLRENRVHKLENEYNAVTKRALDAEAAIAAAVPASEDATVFQNIGFPTDSLGNQLKMVARLIKGRSTLGARRQVFFVSMGGFDLHDNLMRDHGGLLGRVSAAMTAFYNATVELGVANQVTSFTASDFGRTLASNGDGSDHGWGSHHFVVGGAVNGGRFYGEAPPINVTDGSGSPRVYSAAEQWHVGQGRLLPRTSVDQYAATLAKWFGVTDTEMPQVLANINNFGTPASRADYPWDMGFMA</sequence>
<reference evidence="1 2" key="1">
    <citation type="submission" date="2023-08" db="EMBL/GenBank/DDBJ databases">
        <title>Rhodoferax potami sp. nov. and Rhodoferax mekongensis sp. nov., isolated from the Mekong River in Thailand.</title>
        <authorList>
            <person name="Kitikhun S."/>
            <person name="Charoenyingcharoen P."/>
            <person name="Siriarchawattana P."/>
            <person name="Likhitrattanapisal S."/>
            <person name="Nilsakha T."/>
            <person name="Chanpet A."/>
            <person name="Rattanawaree P."/>
            <person name="Ingsriswang S."/>
        </authorList>
    </citation>
    <scope>NUCLEOTIDE SEQUENCE [LARGE SCALE GENOMIC DNA]</scope>
    <source>
        <strain evidence="1 2">TBRC 17307</strain>
    </source>
</reference>
<dbReference type="InterPro" id="IPR006311">
    <property type="entry name" value="TAT_signal"/>
</dbReference>
<dbReference type="PROSITE" id="PS51318">
    <property type="entry name" value="TAT"/>
    <property type="match status" value="1"/>
</dbReference>
<dbReference type="PANTHER" id="PTHR43737:SF1">
    <property type="entry name" value="DUF1501 DOMAIN-CONTAINING PROTEIN"/>
    <property type="match status" value="1"/>
</dbReference>
<keyword evidence="2" id="KW-1185">Reference proteome</keyword>
<protein>
    <submittedName>
        <fullName evidence="1">DUF1501 domain-containing protein</fullName>
    </submittedName>
</protein>
<accession>A0ABZ0B1J7</accession>
<evidence type="ECO:0000313" key="2">
    <source>
        <dbReference type="Proteomes" id="UP001302257"/>
    </source>
</evidence>
<evidence type="ECO:0000313" key="1">
    <source>
        <dbReference type="EMBL" id="WNO05637.1"/>
    </source>
</evidence>